<proteinExistence type="inferred from homology"/>
<dbReference type="Pfam" id="PF05368">
    <property type="entry name" value="NmrA"/>
    <property type="match status" value="1"/>
</dbReference>
<dbReference type="STRING" id="97359.A0A550BWT6"/>
<evidence type="ECO:0000259" key="3">
    <source>
        <dbReference type="Pfam" id="PF05368"/>
    </source>
</evidence>
<dbReference type="PANTHER" id="PTHR42748">
    <property type="entry name" value="NITROGEN METABOLITE REPRESSION PROTEIN NMRA FAMILY MEMBER"/>
    <property type="match status" value="1"/>
</dbReference>
<name>A0A550BWT6_9AGAR</name>
<dbReference type="OrthoDB" id="419598at2759"/>
<dbReference type="InterPro" id="IPR051164">
    <property type="entry name" value="NmrA-like_oxidored"/>
</dbReference>
<dbReference type="PANTHER" id="PTHR42748:SF7">
    <property type="entry name" value="NMRA LIKE REDOX SENSOR 1-RELATED"/>
    <property type="match status" value="1"/>
</dbReference>
<dbReference type="EMBL" id="VDMD01000054">
    <property type="protein sequence ID" value="TRM57005.1"/>
    <property type="molecule type" value="Genomic_DNA"/>
</dbReference>
<dbReference type="Gene3D" id="3.40.50.720">
    <property type="entry name" value="NAD(P)-binding Rossmann-like Domain"/>
    <property type="match status" value="1"/>
</dbReference>
<gene>
    <name evidence="4" type="ORF">BD626DRAFT_516639</name>
</gene>
<dbReference type="SUPFAM" id="SSF51735">
    <property type="entry name" value="NAD(P)-binding Rossmann-fold domains"/>
    <property type="match status" value="1"/>
</dbReference>
<dbReference type="Gene3D" id="3.90.25.10">
    <property type="entry name" value="UDP-galactose 4-epimerase, domain 1"/>
    <property type="match status" value="1"/>
</dbReference>
<evidence type="ECO:0000313" key="5">
    <source>
        <dbReference type="Proteomes" id="UP000320762"/>
    </source>
</evidence>
<reference evidence="4 5" key="1">
    <citation type="journal article" date="2019" name="New Phytol.">
        <title>Comparative genomics reveals unique wood-decay strategies and fruiting body development in the Schizophyllaceae.</title>
        <authorList>
            <person name="Almasi E."/>
            <person name="Sahu N."/>
            <person name="Krizsan K."/>
            <person name="Balint B."/>
            <person name="Kovacs G.M."/>
            <person name="Kiss B."/>
            <person name="Cseklye J."/>
            <person name="Drula E."/>
            <person name="Henrissat B."/>
            <person name="Nagy I."/>
            <person name="Chovatia M."/>
            <person name="Adam C."/>
            <person name="LaButti K."/>
            <person name="Lipzen A."/>
            <person name="Riley R."/>
            <person name="Grigoriev I.V."/>
            <person name="Nagy L.G."/>
        </authorList>
    </citation>
    <scope>NUCLEOTIDE SEQUENCE [LARGE SCALE GENOMIC DNA]</scope>
    <source>
        <strain evidence="4 5">NL-1724</strain>
    </source>
</reference>
<protein>
    <recommendedName>
        <fullName evidence="3">NmrA-like domain-containing protein</fullName>
    </recommendedName>
</protein>
<feature type="domain" description="NmrA-like" evidence="3">
    <location>
        <begin position="7"/>
        <end position="246"/>
    </location>
</feature>
<dbReference type="Proteomes" id="UP000320762">
    <property type="component" value="Unassembled WGS sequence"/>
</dbReference>
<comment type="caution">
    <text evidence="4">The sequence shown here is derived from an EMBL/GenBank/DDBJ whole genome shotgun (WGS) entry which is preliminary data.</text>
</comment>
<keyword evidence="5" id="KW-1185">Reference proteome</keyword>
<evidence type="ECO:0000256" key="1">
    <source>
        <dbReference type="ARBA" id="ARBA00006328"/>
    </source>
</evidence>
<accession>A0A550BWT6</accession>
<dbReference type="GO" id="GO:0005634">
    <property type="term" value="C:nucleus"/>
    <property type="evidence" value="ECO:0007669"/>
    <property type="project" value="TreeGrafter"/>
</dbReference>
<dbReference type="InterPro" id="IPR036291">
    <property type="entry name" value="NAD(P)-bd_dom_sf"/>
</dbReference>
<dbReference type="InterPro" id="IPR008030">
    <property type="entry name" value="NmrA-like"/>
</dbReference>
<dbReference type="AlphaFoldDB" id="A0A550BWT6"/>
<comment type="similarity">
    <text evidence="1">Belongs to the NmrA-type oxidoreductase family.</text>
</comment>
<organism evidence="4 5">
    <name type="scientific">Schizophyllum amplum</name>
    <dbReference type="NCBI Taxonomy" id="97359"/>
    <lineage>
        <taxon>Eukaryota</taxon>
        <taxon>Fungi</taxon>
        <taxon>Dikarya</taxon>
        <taxon>Basidiomycota</taxon>
        <taxon>Agaricomycotina</taxon>
        <taxon>Agaricomycetes</taxon>
        <taxon>Agaricomycetidae</taxon>
        <taxon>Agaricales</taxon>
        <taxon>Schizophyllaceae</taxon>
        <taxon>Schizophyllum</taxon>
    </lineage>
</organism>
<evidence type="ECO:0000313" key="4">
    <source>
        <dbReference type="EMBL" id="TRM57005.1"/>
    </source>
</evidence>
<sequence length="303" mass="32553">MSPRIATVFGATGLQGSAVVHALLKDGTFTPRAVTRDVNSTSALSLAQLGAEVVAADFGDKEALKNAVAGAEVVFLVTIPTFIASFPESDQGKNVIDASKEAGVRFMVFSTLPGISDLSKGKYTNAAHGDDKATAQKYLEASGLPSASISTGIFLENLLNKEIIGFSFDKTDDGYVFRTSTHPHSSAVHTWIGHDMGPAVTALFTQYVTRSSEILGQTFVLGSARATFEDFVVRLSKGLGRPVHIQYEKRLGIPAIDDMFDCLVEFPWYAGMSVPDPRLEKLGVKMGTIEEFARSVLKSHVDE</sequence>
<keyword evidence="2" id="KW-0521">NADP</keyword>
<evidence type="ECO:0000256" key="2">
    <source>
        <dbReference type="ARBA" id="ARBA00022857"/>
    </source>
</evidence>